<dbReference type="Gene3D" id="3.30.40.100">
    <property type="match status" value="1"/>
</dbReference>
<dbReference type="PANTHER" id="PTHR46524">
    <property type="entry name" value="CW-TYPE ZINC FINGER"/>
    <property type="match status" value="1"/>
</dbReference>
<feature type="compositionally biased region" description="Polar residues" evidence="4">
    <location>
        <begin position="863"/>
        <end position="883"/>
    </location>
</feature>
<evidence type="ECO:0000313" key="7">
    <source>
        <dbReference type="Proteomes" id="UP000657918"/>
    </source>
</evidence>
<dbReference type="InterPro" id="IPR055300">
    <property type="entry name" value="CWZF3/5/7"/>
</dbReference>
<feature type="region of interest" description="Disordered" evidence="4">
    <location>
        <begin position="194"/>
        <end position="213"/>
    </location>
</feature>
<keyword evidence="2" id="KW-0863">Zinc-finger</keyword>
<dbReference type="Pfam" id="PF07496">
    <property type="entry name" value="zf-CW"/>
    <property type="match status" value="1"/>
</dbReference>
<dbReference type="InterPro" id="IPR056406">
    <property type="entry name" value="THD_CWZF3/5/7"/>
</dbReference>
<evidence type="ECO:0000313" key="6">
    <source>
        <dbReference type="EMBL" id="KAF9669945.1"/>
    </source>
</evidence>
<organism evidence="6 7">
    <name type="scientific">Salix dunnii</name>
    <dbReference type="NCBI Taxonomy" id="1413687"/>
    <lineage>
        <taxon>Eukaryota</taxon>
        <taxon>Viridiplantae</taxon>
        <taxon>Streptophyta</taxon>
        <taxon>Embryophyta</taxon>
        <taxon>Tracheophyta</taxon>
        <taxon>Spermatophyta</taxon>
        <taxon>Magnoliopsida</taxon>
        <taxon>eudicotyledons</taxon>
        <taxon>Gunneridae</taxon>
        <taxon>Pentapetalae</taxon>
        <taxon>rosids</taxon>
        <taxon>fabids</taxon>
        <taxon>Malpighiales</taxon>
        <taxon>Salicaceae</taxon>
        <taxon>Saliceae</taxon>
        <taxon>Salix</taxon>
    </lineage>
</organism>
<sequence length="1510" mass="168153">MGESEIEEGEACDYMNNDDRNIDIDVALSYIDDRIQDILGQYQKDFEGGVSADTLGARFGGYGTFLPTYQRSPSLWSNPVAQQKVQSHGIQASSHDDQLVEGALQNSTGSISETVSARPEAASRSAFPLRVAKPFPEDRLVKSHSSRECISGYEPQKGPVNQSNQKMLKVRIKVGSDNCLPELKTSAIYSNLGLDMSPSSSSEDTDSPSECEGDFADSLEEHIYSPSYIVRIMTSSPIPSGAMLSPLHDCLLNLSEQRFLDHRRTVPVKEFSAMQADEKVLVDRQKKLANRSDRLELKNEHCIDPTNSFDAYLKNESTMETSKGNHMLSDAGNHPPESKTTKVGKAAVKTGTIFRANLSGAKKELFSQKAFKIHEVSAKATLTGKVRKDKKLGCAPRDDGSKGDKSRALFKDNYMPEGMRKCGDGTLDPTKHKFKKKKASHLQDDMKVSHGKQPSTGKKKPKGSKNDYSSTAGTSNNSMPILLSAEPKEKIFQKICEGDNALLEDLRKVKVKHTVSIGDRKARGNEFRSCLLGTSVEDETKDNTLEVPEKEPLAFRNKSNVNSGDKKTSFISTSKENLRGNINDVAPLASPLPTEVPTFLIQEDWVCCDKCHKWRLLPYGTNPNQLPQKWLCSMLDWLPGMNYCTFSEEETTDALHALYRLPVAGNHGDQLSHSVSAESSITLVNTLHDLDQNPQDPSFSGGKKKLEMKEVSHPAQYSVNKKQLNSSMKNEQVFIERSLHDRSLSSLETKLQKRLGDVQPQKFKSMKEADQESFKHSKKARMEGKQYAVEDHNTGGISKKEMGSNNKKHSSCIDVRYLSKDSTSLNVKKHQFQKTMVTEDLDPMGIEGKKRKSKDWMNNQIYPGNHSGNGQDNSISMEETSWSECRKERHSRKCKNEEKDSSTSKGVCKLFGKEKINYSSQSTVDGKNSERRGLSDGLQWMAATSSSSLISSTCKVKINFQDVKDSPVESVCSSPLKISKRVSPRSFSGNHGSTDVGFCHFSDQTKCLEGESVGVSIWSETLRKETLRKENAPVVALIKEKSRDIYRHNDDKVEKKNPGQKVSSFKSLNNSTREDDQFRCEGYDASLRKMDAVSQKDCKSSAWHNALQNHNKCEFLDLFPSDTIDQVEKSAGRQQSLDCLVFGNKKENHCWKSRESNALEVDGSSCDGLGRAPRQLGKDDGQNGAQDVTRRHHLLDASNILASHHLRNDFFSQVANDALEGVKDLKQLADPLQISASGLQIAELFFQAALKFLHGASLFNPDNNSTNNGNITSAEMYSHAAKLCETGKRIARLKIDGELVPLVVLSPIDVEQYFVGMILECCLCHCTCFDRYCASEFERSNDLASAFLAHKCIEVAYMRIVYSNDRTASKDRRELQRALQRVCPVKSPSSSESDVENLNSEVKVEKRHITKDVGCSEAARDHVIPARNQHNFVRLLNFVRISFLTEDVNLAMEALRKSQASFAAAEIILTETGNTEGISSIKKVLDMGFHDVEGLLQLVHLAMESLRKTP</sequence>
<dbReference type="EMBL" id="JADGMS010000013">
    <property type="protein sequence ID" value="KAF9669945.1"/>
    <property type="molecule type" value="Genomic_DNA"/>
</dbReference>
<keyword evidence="3" id="KW-0862">Zinc</keyword>
<feature type="region of interest" description="Disordered" evidence="4">
    <location>
        <begin position="138"/>
        <end position="161"/>
    </location>
</feature>
<dbReference type="Pfam" id="PF24756">
    <property type="entry name" value="THD_CWZF3-5-7"/>
    <property type="match status" value="2"/>
</dbReference>
<dbReference type="OrthoDB" id="757982at2759"/>
<feature type="region of interest" description="Disordered" evidence="4">
    <location>
        <begin position="763"/>
        <end position="783"/>
    </location>
</feature>
<feature type="compositionally biased region" description="Polar residues" evidence="4">
    <location>
        <begin position="466"/>
        <end position="479"/>
    </location>
</feature>
<keyword evidence="7" id="KW-1185">Reference proteome</keyword>
<evidence type="ECO:0000256" key="4">
    <source>
        <dbReference type="SAM" id="MobiDB-lite"/>
    </source>
</evidence>
<dbReference type="PROSITE" id="PS51050">
    <property type="entry name" value="ZF_CW"/>
    <property type="match status" value="1"/>
</dbReference>
<feature type="region of interest" description="Disordered" evidence="4">
    <location>
        <begin position="863"/>
        <end position="901"/>
    </location>
</feature>
<gene>
    <name evidence="6" type="ORF">SADUNF_Sadunf13G0017400</name>
</gene>
<proteinExistence type="predicted"/>
<reference evidence="6 7" key="1">
    <citation type="submission" date="2020-10" db="EMBL/GenBank/DDBJ databases">
        <title>Plant Genome Project.</title>
        <authorList>
            <person name="Zhang R.-G."/>
        </authorList>
    </citation>
    <scope>NUCLEOTIDE SEQUENCE [LARGE SCALE GENOMIC DNA]</scope>
    <source>
        <strain evidence="6">FAFU-HL-1</strain>
        <tissue evidence="6">Leaf</tissue>
    </source>
</reference>
<name>A0A835JFZ0_9ROSI</name>
<feature type="compositionally biased region" description="Basic and acidic residues" evidence="4">
    <location>
        <begin position="138"/>
        <end position="147"/>
    </location>
</feature>
<feature type="region of interest" description="Disordered" evidence="4">
    <location>
        <begin position="391"/>
        <end position="480"/>
    </location>
</feature>
<feature type="compositionally biased region" description="Basic and acidic residues" evidence="4">
    <location>
        <begin position="765"/>
        <end position="783"/>
    </location>
</feature>
<evidence type="ECO:0000256" key="1">
    <source>
        <dbReference type="ARBA" id="ARBA00022723"/>
    </source>
</evidence>
<dbReference type="GO" id="GO:0008270">
    <property type="term" value="F:zinc ion binding"/>
    <property type="evidence" value="ECO:0007669"/>
    <property type="project" value="UniProtKB-KW"/>
</dbReference>
<feature type="compositionally biased region" description="Basic and acidic residues" evidence="4">
    <location>
        <begin position="396"/>
        <end position="410"/>
    </location>
</feature>
<dbReference type="Proteomes" id="UP000657918">
    <property type="component" value="Unassembled WGS sequence"/>
</dbReference>
<dbReference type="InterPro" id="IPR011124">
    <property type="entry name" value="Znf_CW"/>
</dbReference>
<evidence type="ECO:0000259" key="5">
    <source>
        <dbReference type="PROSITE" id="PS51050"/>
    </source>
</evidence>
<feature type="domain" description="CW-type" evidence="5">
    <location>
        <begin position="599"/>
        <end position="652"/>
    </location>
</feature>
<accession>A0A835JFZ0</accession>
<comment type="caution">
    <text evidence="6">The sequence shown here is derived from an EMBL/GenBank/DDBJ whole genome shotgun (WGS) entry which is preliminary data.</text>
</comment>
<protein>
    <recommendedName>
        <fullName evidence="5">CW-type domain-containing protein</fullName>
    </recommendedName>
</protein>
<evidence type="ECO:0000256" key="2">
    <source>
        <dbReference type="ARBA" id="ARBA00022771"/>
    </source>
</evidence>
<evidence type="ECO:0000256" key="3">
    <source>
        <dbReference type="ARBA" id="ARBA00022833"/>
    </source>
</evidence>
<dbReference type="PANTHER" id="PTHR46524:SF7">
    <property type="entry name" value="CW-TYPE ZINC FINGER"/>
    <property type="match status" value="1"/>
</dbReference>
<keyword evidence="1" id="KW-0479">Metal-binding</keyword>
<feature type="compositionally biased region" description="Acidic residues" evidence="4">
    <location>
        <begin position="203"/>
        <end position="213"/>
    </location>
</feature>